<sequence length="144" mass="15512">FDGYGVAVAEGLENTNIVGIVGGGTQPKSSPMRLTLLDTIKANPREVAYRICNGKNIDRIVSVRLNKSLIAIVGLNFVEVWAAPPPNTLGKLKAAMQGHQTADNPYGLICLGKRFLIVPAKTAGQVRVVDLPHHRNVRIIPSHT</sequence>
<gene>
    <name evidence="1" type="ORF">LTS18_012756</name>
</gene>
<evidence type="ECO:0000313" key="1">
    <source>
        <dbReference type="EMBL" id="KAK3076531.1"/>
    </source>
</evidence>
<organism evidence="1 2">
    <name type="scientific">Coniosporium uncinatum</name>
    <dbReference type="NCBI Taxonomy" id="93489"/>
    <lineage>
        <taxon>Eukaryota</taxon>
        <taxon>Fungi</taxon>
        <taxon>Dikarya</taxon>
        <taxon>Ascomycota</taxon>
        <taxon>Pezizomycotina</taxon>
        <taxon>Dothideomycetes</taxon>
        <taxon>Dothideomycetes incertae sedis</taxon>
        <taxon>Coniosporium</taxon>
    </lineage>
</organism>
<accession>A0ACC3DJ00</accession>
<comment type="caution">
    <text evidence="1">The sequence shown here is derived from an EMBL/GenBank/DDBJ whole genome shotgun (WGS) entry which is preliminary data.</text>
</comment>
<reference evidence="1" key="1">
    <citation type="submission" date="2024-09" db="EMBL/GenBank/DDBJ databases">
        <title>Black Yeasts Isolated from many extreme environments.</title>
        <authorList>
            <person name="Coleine C."/>
            <person name="Stajich J.E."/>
            <person name="Selbmann L."/>
        </authorList>
    </citation>
    <scope>NUCLEOTIDE SEQUENCE</scope>
    <source>
        <strain evidence="1">CCFEE 5737</strain>
    </source>
</reference>
<dbReference type="Proteomes" id="UP001186974">
    <property type="component" value="Unassembled WGS sequence"/>
</dbReference>
<proteinExistence type="predicted"/>
<evidence type="ECO:0000313" key="2">
    <source>
        <dbReference type="Proteomes" id="UP001186974"/>
    </source>
</evidence>
<name>A0ACC3DJ00_9PEZI</name>
<feature type="non-terminal residue" evidence="1">
    <location>
        <position position="1"/>
    </location>
</feature>
<protein>
    <submittedName>
        <fullName evidence="1">Uncharacterized protein</fullName>
    </submittedName>
</protein>
<feature type="non-terminal residue" evidence="1">
    <location>
        <position position="144"/>
    </location>
</feature>
<dbReference type="EMBL" id="JAWDJW010003863">
    <property type="protein sequence ID" value="KAK3076531.1"/>
    <property type="molecule type" value="Genomic_DNA"/>
</dbReference>
<keyword evidence="2" id="KW-1185">Reference proteome</keyword>